<dbReference type="SUPFAM" id="SSF55781">
    <property type="entry name" value="GAF domain-like"/>
    <property type="match status" value="1"/>
</dbReference>
<name>A0ABP8W5L3_9PSEU</name>
<dbReference type="InterPro" id="IPR025736">
    <property type="entry name" value="PucR_C-HTH_dom"/>
</dbReference>
<dbReference type="EMBL" id="BAABIC010000004">
    <property type="protein sequence ID" value="GAA4682111.1"/>
    <property type="molecule type" value="Genomic_DNA"/>
</dbReference>
<evidence type="ECO:0000313" key="2">
    <source>
        <dbReference type="EMBL" id="GAA4682111.1"/>
    </source>
</evidence>
<gene>
    <name evidence="2" type="ORF">GCM10023215_15010</name>
</gene>
<organism evidence="2 3">
    <name type="scientific">Pseudonocardia yuanmonensis</name>
    <dbReference type="NCBI Taxonomy" id="1095914"/>
    <lineage>
        <taxon>Bacteria</taxon>
        <taxon>Bacillati</taxon>
        <taxon>Actinomycetota</taxon>
        <taxon>Actinomycetes</taxon>
        <taxon>Pseudonocardiales</taxon>
        <taxon>Pseudonocardiaceae</taxon>
        <taxon>Pseudonocardia</taxon>
    </lineage>
</organism>
<dbReference type="InterPro" id="IPR003018">
    <property type="entry name" value="GAF"/>
</dbReference>
<sequence>MALALPPGALTVQDARVARTVLDLLRLLADRLDRADGTGPAGELERAATELAGSEPEAGALVLRIRSAMDAGRRRETELAALVETARELTSQSDTGGVLDAIVRRARALLGTDLAYLTLYDADRGDTYMRATAGSVSPRFQALRLPLGAGLGGLVAATRTPHWTGNYGSDERYRHTEEIDAAVGEEGLVAICGVPLLVDAEFVGVLFAANRTARPFAPEEVALLGSLAALAAVSLVQARQLADTAAALDALRTAHAAIAEAAAAHDRFAGVVLEGGDVADLAEALGRLLGAWVVVLDPDGAAAARFGEVPGPGCWSAAIRAADEAPGRLARAEGTGVEGTRAGGARAEGTWAVAVVAAGQRLGTVLLGGVPELGAGQVRTVERAAMVTALVLLFRQREAEADRRERAEVLAELLAAADRPRPAVLTRLGELGVAARRPHVLLVCRCAPGRRRAVLRDAAAAGGRAGLVAEHEGAVFALLPGSDPAAVAEPLARPATAEEPDGAVTVGAAGPVQPAAGLAGALAEARRSAVALLALGRAGEAAAAPDLGFAGLLLGDRPDVAGYVAGVLGPVAEHDARRGSELLRTLECYYAAGASPSRAAAALHVHVNTVAQRLERIGALLGDGWQEPDRALEIQLALRLHRLGASGRPG</sequence>
<feature type="domain" description="GAF" evidence="1">
    <location>
        <begin position="94"/>
        <end position="245"/>
    </location>
</feature>
<dbReference type="Gene3D" id="3.30.450.40">
    <property type="match status" value="1"/>
</dbReference>
<evidence type="ECO:0000313" key="3">
    <source>
        <dbReference type="Proteomes" id="UP001500325"/>
    </source>
</evidence>
<keyword evidence="3" id="KW-1185">Reference proteome</keyword>
<dbReference type="PANTHER" id="PTHR33744:SF1">
    <property type="entry name" value="DNA-BINDING TRANSCRIPTIONAL ACTIVATOR ADER"/>
    <property type="match status" value="1"/>
</dbReference>
<proteinExistence type="predicted"/>
<evidence type="ECO:0000259" key="1">
    <source>
        <dbReference type="SMART" id="SM00065"/>
    </source>
</evidence>
<dbReference type="Pfam" id="PF01590">
    <property type="entry name" value="GAF"/>
    <property type="match status" value="1"/>
</dbReference>
<dbReference type="InterPro" id="IPR042070">
    <property type="entry name" value="PucR_C-HTH_sf"/>
</dbReference>
<dbReference type="Proteomes" id="UP001500325">
    <property type="component" value="Unassembled WGS sequence"/>
</dbReference>
<dbReference type="PANTHER" id="PTHR33744">
    <property type="entry name" value="CARBOHYDRATE DIACID REGULATOR"/>
    <property type="match status" value="1"/>
</dbReference>
<accession>A0ABP8W5L3</accession>
<dbReference type="SMART" id="SM00065">
    <property type="entry name" value="GAF"/>
    <property type="match status" value="1"/>
</dbReference>
<protein>
    <submittedName>
        <fullName evidence="2">GAF domain-containing protein</fullName>
    </submittedName>
</protein>
<dbReference type="InterPro" id="IPR029016">
    <property type="entry name" value="GAF-like_dom_sf"/>
</dbReference>
<dbReference type="Pfam" id="PF13556">
    <property type="entry name" value="HTH_30"/>
    <property type="match status" value="1"/>
</dbReference>
<dbReference type="Gene3D" id="1.10.10.2840">
    <property type="entry name" value="PucR C-terminal helix-turn-helix domain"/>
    <property type="match status" value="1"/>
</dbReference>
<dbReference type="InterPro" id="IPR051448">
    <property type="entry name" value="CdaR-like_regulators"/>
</dbReference>
<reference evidence="3" key="1">
    <citation type="journal article" date="2019" name="Int. J. Syst. Evol. Microbiol.">
        <title>The Global Catalogue of Microorganisms (GCM) 10K type strain sequencing project: providing services to taxonomists for standard genome sequencing and annotation.</title>
        <authorList>
            <consortium name="The Broad Institute Genomics Platform"/>
            <consortium name="The Broad Institute Genome Sequencing Center for Infectious Disease"/>
            <person name="Wu L."/>
            <person name="Ma J."/>
        </authorList>
    </citation>
    <scope>NUCLEOTIDE SEQUENCE [LARGE SCALE GENOMIC DNA]</scope>
    <source>
        <strain evidence="3">JCM 18055</strain>
    </source>
</reference>
<comment type="caution">
    <text evidence="2">The sequence shown here is derived from an EMBL/GenBank/DDBJ whole genome shotgun (WGS) entry which is preliminary data.</text>
</comment>